<dbReference type="EMBL" id="PDKW01000041">
    <property type="protein sequence ID" value="PGH56745.1"/>
    <property type="molecule type" value="Genomic_DNA"/>
</dbReference>
<feature type="transmembrane region" description="Helical" evidence="8">
    <location>
        <begin position="382"/>
        <end position="405"/>
    </location>
</feature>
<evidence type="ECO:0000256" key="6">
    <source>
        <dbReference type="ARBA" id="ARBA00022989"/>
    </source>
</evidence>
<evidence type="ECO:0000256" key="7">
    <source>
        <dbReference type="ARBA" id="ARBA00023136"/>
    </source>
</evidence>
<keyword evidence="6 8" id="KW-1133">Transmembrane helix</keyword>
<dbReference type="Gene3D" id="1.10.3720.10">
    <property type="entry name" value="MetI-like"/>
    <property type="match status" value="2"/>
</dbReference>
<evidence type="ECO:0000259" key="10">
    <source>
        <dbReference type="PROSITE" id="PS50928"/>
    </source>
</evidence>
<feature type="transmembrane region" description="Helical" evidence="8">
    <location>
        <begin position="280"/>
        <end position="301"/>
    </location>
</feature>
<feature type="transmembrane region" description="Helical" evidence="8">
    <location>
        <begin position="47"/>
        <end position="69"/>
    </location>
</feature>
<feature type="transmembrane region" description="Helical" evidence="8">
    <location>
        <begin position="218"/>
        <end position="243"/>
    </location>
</feature>
<dbReference type="Proteomes" id="UP000225379">
    <property type="component" value="Unassembled WGS sequence"/>
</dbReference>
<dbReference type="AlphaFoldDB" id="A0A2B8BFS4"/>
<evidence type="ECO:0000256" key="2">
    <source>
        <dbReference type="ARBA" id="ARBA00022448"/>
    </source>
</evidence>
<dbReference type="InterPro" id="IPR035906">
    <property type="entry name" value="MetI-like_sf"/>
</dbReference>
<keyword evidence="12" id="KW-1185">Reference proteome</keyword>
<evidence type="ECO:0000256" key="9">
    <source>
        <dbReference type="SAM" id="MobiDB-lite"/>
    </source>
</evidence>
<dbReference type="InterPro" id="IPR000515">
    <property type="entry name" value="MetI-like"/>
</dbReference>
<keyword evidence="2 8" id="KW-0813">Transport</keyword>
<feature type="transmembrane region" description="Helical" evidence="8">
    <location>
        <begin position="175"/>
        <end position="197"/>
    </location>
</feature>
<dbReference type="SUPFAM" id="SSF161098">
    <property type="entry name" value="MetI-like"/>
    <property type="match status" value="2"/>
</dbReference>
<keyword evidence="4" id="KW-0997">Cell inner membrane</keyword>
<dbReference type="PANTHER" id="PTHR43357">
    <property type="entry name" value="INNER MEMBRANE ABC TRANSPORTER PERMEASE PROTEIN YDCV"/>
    <property type="match status" value="1"/>
</dbReference>
<evidence type="ECO:0000256" key="5">
    <source>
        <dbReference type="ARBA" id="ARBA00022692"/>
    </source>
</evidence>
<name>A0A2B8BFS4_9PROT</name>
<evidence type="ECO:0000256" key="3">
    <source>
        <dbReference type="ARBA" id="ARBA00022475"/>
    </source>
</evidence>
<evidence type="ECO:0000313" key="11">
    <source>
        <dbReference type="EMBL" id="PGH56745.1"/>
    </source>
</evidence>
<evidence type="ECO:0000313" key="12">
    <source>
        <dbReference type="Proteomes" id="UP000225379"/>
    </source>
</evidence>
<dbReference type="OrthoDB" id="27542at2"/>
<dbReference type="Pfam" id="PF00528">
    <property type="entry name" value="BPD_transp_1"/>
    <property type="match status" value="2"/>
</dbReference>
<feature type="transmembrane region" description="Helical" evidence="8">
    <location>
        <begin position="417"/>
        <end position="445"/>
    </location>
</feature>
<dbReference type="PROSITE" id="PS50928">
    <property type="entry name" value="ABC_TM1"/>
    <property type="match status" value="2"/>
</dbReference>
<dbReference type="PANTHER" id="PTHR43357:SF3">
    <property type="entry name" value="FE(3+)-TRANSPORT SYSTEM PERMEASE PROTEIN FBPB 2"/>
    <property type="match status" value="1"/>
</dbReference>
<keyword evidence="7 8" id="KW-0472">Membrane</keyword>
<gene>
    <name evidence="11" type="ORF">CRT60_17765</name>
</gene>
<comment type="subcellular location">
    <subcellularLocation>
        <location evidence="1">Cell inner membrane</location>
        <topology evidence="1">Multi-pass membrane protein</topology>
    </subcellularLocation>
    <subcellularLocation>
        <location evidence="8">Cell membrane</location>
        <topology evidence="8">Multi-pass membrane protein</topology>
    </subcellularLocation>
</comment>
<evidence type="ECO:0000256" key="4">
    <source>
        <dbReference type="ARBA" id="ARBA00022519"/>
    </source>
</evidence>
<reference evidence="12" key="1">
    <citation type="submission" date="2017-10" db="EMBL/GenBank/DDBJ databases">
        <authorList>
            <person name="Kravchenko I.K."/>
            <person name="Grouzdev D.S."/>
        </authorList>
    </citation>
    <scope>NUCLEOTIDE SEQUENCE [LARGE SCALE GENOMIC DNA]</scope>
    <source>
        <strain evidence="12">B2</strain>
    </source>
</reference>
<dbReference type="GO" id="GO:0055085">
    <property type="term" value="P:transmembrane transport"/>
    <property type="evidence" value="ECO:0007669"/>
    <property type="project" value="InterPro"/>
</dbReference>
<accession>A0A2B8BFS4</accession>
<feature type="transmembrane region" description="Helical" evidence="8">
    <location>
        <begin position="560"/>
        <end position="579"/>
    </location>
</feature>
<feature type="transmembrane region" description="Helical" evidence="8">
    <location>
        <begin position="89"/>
        <end position="116"/>
    </location>
</feature>
<sequence>MRLANDCGAHAQHGKGEGSRKEPCASGSLDHPSPSPRLWRGSPPSPGAGEGFFMLVGLLVLLPVLRLLWEAGDAAVLTRVLNSPMTWRATTNSIAIAAGATLAAALIGGPFALLIGLTNLRARTAMSFALILPLMIPPQIVAMAWTHLAGSGSPILKPLGLAPPVGTANPVQSSAGMMLVMGIEHAPLVFLALRAALRAIPGDVLEAARASGAGPWRAVRGVVLPLCLPGLVAGLAMAFVAALGNFGVPALLGVPAGIPMLPTLIYRRLAGFGPSALPEVAVLAALIGIVACLGIALQTILQARIASRLPGGARPLAELPLGAARAPVEWLAWSVLALLVAAPLTALLATSLVSVYGLPIGLNTLTLAHYREVLALDQVGRAFANSLLLSGSAAALLALLAVPLAHAMALSGGSGRIARAVGVLVELPHAVPGVVLGIGCILLFLKPLPGLGVSLYGTLWIILAAYLVRFLPLALRPVQAACAALDPTVEEAARALGAGPLRRLVTVVAPLVAPAAAAGGLLVFLTAFNELTVSILLWSQGRETLGIVVYALEEGGSPTLGAALGVIAILVVLAAMLAAGRFGRRLPPGVVPWRS</sequence>
<dbReference type="GO" id="GO:0005886">
    <property type="term" value="C:plasma membrane"/>
    <property type="evidence" value="ECO:0007669"/>
    <property type="project" value="UniProtKB-SubCell"/>
</dbReference>
<feature type="transmembrane region" description="Helical" evidence="8">
    <location>
        <begin position="504"/>
        <end position="528"/>
    </location>
</feature>
<organism evidence="11 12">
    <name type="scientific">Azospirillum palustre</name>
    <dbReference type="NCBI Taxonomy" id="2044885"/>
    <lineage>
        <taxon>Bacteria</taxon>
        <taxon>Pseudomonadati</taxon>
        <taxon>Pseudomonadota</taxon>
        <taxon>Alphaproteobacteria</taxon>
        <taxon>Rhodospirillales</taxon>
        <taxon>Azospirillaceae</taxon>
        <taxon>Azospirillum</taxon>
    </lineage>
</organism>
<evidence type="ECO:0000256" key="8">
    <source>
        <dbReference type="RuleBase" id="RU363032"/>
    </source>
</evidence>
<keyword evidence="5 8" id="KW-0812">Transmembrane</keyword>
<feature type="region of interest" description="Disordered" evidence="9">
    <location>
        <begin position="1"/>
        <end position="42"/>
    </location>
</feature>
<comment type="caution">
    <text evidence="11">The sequence shown here is derived from an EMBL/GenBank/DDBJ whole genome shotgun (WGS) entry which is preliminary data.</text>
</comment>
<feature type="transmembrane region" description="Helical" evidence="8">
    <location>
        <begin position="335"/>
        <end position="362"/>
    </location>
</feature>
<feature type="domain" description="ABC transmembrane type-1" evidence="10">
    <location>
        <begin position="90"/>
        <end position="299"/>
    </location>
</feature>
<keyword evidence="3" id="KW-1003">Cell membrane</keyword>
<feature type="transmembrane region" description="Helical" evidence="8">
    <location>
        <begin position="128"/>
        <end position="148"/>
    </location>
</feature>
<feature type="compositionally biased region" description="Basic and acidic residues" evidence="9">
    <location>
        <begin position="14"/>
        <end position="23"/>
    </location>
</feature>
<comment type="similarity">
    <text evidence="8">Belongs to the binding-protein-dependent transport system permease family.</text>
</comment>
<feature type="domain" description="ABC transmembrane type-1" evidence="10">
    <location>
        <begin position="383"/>
        <end position="579"/>
    </location>
</feature>
<evidence type="ECO:0000256" key="1">
    <source>
        <dbReference type="ARBA" id="ARBA00004429"/>
    </source>
</evidence>
<proteinExistence type="inferred from homology"/>
<dbReference type="CDD" id="cd06261">
    <property type="entry name" value="TM_PBP2"/>
    <property type="match status" value="2"/>
</dbReference>
<feature type="transmembrane region" description="Helical" evidence="8">
    <location>
        <begin position="451"/>
        <end position="468"/>
    </location>
</feature>
<protein>
    <submittedName>
        <fullName evidence="11">ABC transporter permease</fullName>
    </submittedName>
</protein>